<evidence type="ECO:0008006" key="4">
    <source>
        <dbReference type="Google" id="ProtNLM"/>
    </source>
</evidence>
<keyword evidence="3" id="KW-1185">Reference proteome</keyword>
<accession>A0ABW2H9I9</accession>
<name>A0ABW2H9I9_9MICO</name>
<reference evidence="3" key="1">
    <citation type="journal article" date="2019" name="Int. J. Syst. Evol. Microbiol.">
        <title>The Global Catalogue of Microorganisms (GCM) 10K type strain sequencing project: providing services to taxonomists for standard genome sequencing and annotation.</title>
        <authorList>
            <consortium name="The Broad Institute Genomics Platform"/>
            <consortium name="The Broad Institute Genome Sequencing Center for Infectious Disease"/>
            <person name="Wu L."/>
            <person name="Ma J."/>
        </authorList>
    </citation>
    <scope>NUCLEOTIDE SEQUENCE [LARGE SCALE GENOMIC DNA]</scope>
    <source>
        <strain evidence="3">CGMCC 1.15772</strain>
    </source>
</reference>
<evidence type="ECO:0000313" key="2">
    <source>
        <dbReference type="EMBL" id="MFC7267686.1"/>
    </source>
</evidence>
<dbReference type="RefSeq" id="WP_262872617.1">
    <property type="nucleotide sequence ID" value="NZ_BAABKW010000018.1"/>
</dbReference>
<organism evidence="2 3">
    <name type="scientific">Microbacterium fluvii</name>
    <dbReference type="NCBI Taxonomy" id="415215"/>
    <lineage>
        <taxon>Bacteria</taxon>
        <taxon>Bacillati</taxon>
        <taxon>Actinomycetota</taxon>
        <taxon>Actinomycetes</taxon>
        <taxon>Micrococcales</taxon>
        <taxon>Microbacteriaceae</taxon>
        <taxon>Microbacterium</taxon>
    </lineage>
</organism>
<keyword evidence="1" id="KW-0472">Membrane</keyword>
<protein>
    <recommendedName>
        <fullName evidence="4">Metalloprotease</fullName>
    </recommendedName>
</protein>
<comment type="caution">
    <text evidence="2">The sequence shown here is derived from an EMBL/GenBank/DDBJ whole genome shotgun (WGS) entry which is preliminary data.</text>
</comment>
<sequence>MTFFESADDRREPAAQSRASGRRTARVLSVVSILLAVVFLGTMLVGALPGAARLWVADNVPGSRSLVRIPEPQPEAVAIADELALTDDGRALFYESEPYIADAAEIAQVCSDGQELPGDLYHAGCYLSVDRIYILREGDAALMLVTAAHELLHAAYARLGDDERARVDALVSLEVQRIAEDDPVHVQIAASAGGDEAAEANEAFAYLGSQVVLDGGFAPQLEEVYARWFTDRAAVAASAR</sequence>
<feature type="transmembrane region" description="Helical" evidence="1">
    <location>
        <begin position="27"/>
        <end position="48"/>
    </location>
</feature>
<evidence type="ECO:0000313" key="3">
    <source>
        <dbReference type="Proteomes" id="UP001596507"/>
    </source>
</evidence>
<keyword evidence="1" id="KW-1133">Transmembrane helix</keyword>
<keyword evidence="1" id="KW-0812">Transmembrane</keyword>
<dbReference type="Proteomes" id="UP001596507">
    <property type="component" value="Unassembled WGS sequence"/>
</dbReference>
<proteinExistence type="predicted"/>
<gene>
    <name evidence="2" type="ORF">ACFQRL_01795</name>
</gene>
<dbReference type="EMBL" id="JBHTBE010000001">
    <property type="protein sequence ID" value="MFC7267686.1"/>
    <property type="molecule type" value="Genomic_DNA"/>
</dbReference>
<evidence type="ECO:0000256" key="1">
    <source>
        <dbReference type="SAM" id="Phobius"/>
    </source>
</evidence>